<keyword evidence="2" id="KW-0067">ATP-binding</keyword>
<keyword evidence="5" id="KW-1185">Reference proteome</keyword>
<dbReference type="AlphaFoldDB" id="D3F019"/>
<evidence type="ECO:0000256" key="2">
    <source>
        <dbReference type="ARBA" id="ARBA00022840"/>
    </source>
</evidence>
<dbReference type="eggNOG" id="COG1119">
    <property type="taxonomic scope" value="Bacteria"/>
</dbReference>
<keyword evidence="1" id="KW-0547">Nucleotide-binding</keyword>
<dbReference type="EMBL" id="CP001854">
    <property type="protein sequence ID" value="ADB49995.1"/>
    <property type="molecule type" value="Genomic_DNA"/>
</dbReference>
<feature type="domain" description="ABC transporter" evidence="3">
    <location>
        <begin position="10"/>
        <end position="254"/>
    </location>
</feature>
<dbReference type="PROSITE" id="PS00211">
    <property type="entry name" value="ABC_TRANSPORTER_1"/>
    <property type="match status" value="1"/>
</dbReference>
<dbReference type="HOGENOM" id="CLU_000604_1_11_11"/>
<dbReference type="SUPFAM" id="SSF52540">
    <property type="entry name" value="P-loop containing nucleoside triphosphate hydrolases"/>
    <property type="match status" value="1"/>
</dbReference>
<dbReference type="Pfam" id="PF00005">
    <property type="entry name" value="ABC_tran"/>
    <property type="match status" value="1"/>
</dbReference>
<evidence type="ECO:0000259" key="3">
    <source>
        <dbReference type="PROSITE" id="PS50893"/>
    </source>
</evidence>
<dbReference type="Proteomes" id="UP000008229">
    <property type="component" value="Chromosome"/>
</dbReference>
<dbReference type="STRING" id="469383.Cwoe_1567"/>
<dbReference type="InterPro" id="IPR003439">
    <property type="entry name" value="ABC_transporter-like_ATP-bd"/>
</dbReference>
<evidence type="ECO:0000313" key="4">
    <source>
        <dbReference type="EMBL" id="ADB49995.1"/>
    </source>
</evidence>
<reference evidence="5" key="2">
    <citation type="submission" date="2010-01" db="EMBL/GenBank/DDBJ databases">
        <title>The complete genome of Conexibacter woesei DSM 14684.</title>
        <authorList>
            <consortium name="US DOE Joint Genome Institute (JGI-PGF)"/>
            <person name="Lucas S."/>
            <person name="Copeland A."/>
            <person name="Lapidus A."/>
            <person name="Glavina del Rio T."/>
            <person name="Dalin E."/>
            <person name="Tice H."/>
            <person name="Bruce D."/>
            <person name="Goodwin L."/>
            <person name="Pitluck S."/>
            <person name="Kyrpides N."/>
            <person name="Mavromatis K."/>
            <person name="Ivanova N."/>
            <person name="Mikhailova N."/>
            <person name="Chertkov O."/>
            <person name="Brettin T."/>
            <person name="Detter J.C."/>
            <person name="Han C."/>
            <person name="Larimer F."/>
            <person name="Land M."/>
            <person name="Hauser L."/>
            <person name="Markowitz V."/>
            <person name="Cheng J.-F."/>
            <person name="Hugenholtz P."/>
            <person name="Woyke T."/>
            <person name="Wu D."/>
            <person name="Pukall R."/>
            <person name="Steenblock K."/>
            <person name="Schneider S."/>
            <person name="Klenk H.-P."/>
            <person name="Eisen J.A."/>
        </authorList>
    </citation>
    <scope>NUCLEOTIDE SEQUENCE [LARGE SCALE GENOMIC DNA]</scope>
    <source>
        <strain evidence="5">DSM 14684 / CIP 108061 / JCM 11494 / NBRC 100937 / ID131577</strain>
    </source>
</reference>
<evidence type="ECO:0000313" key="5">
    <source>
        <dbReference type="Proteomes" id="UP000008229"/>
    </source>
</evidence>
<proteinExistence type="predicted"/>
<dbReference type="KEGG" id="cwo:Cwoe_1567"/>
<dbReference type="InterPro" id="IPR027417">
    <property type="entry name" value="P-loop_NTPase"/>
</dbReference>
<sequence length="272" mass="29259">MLAMSPTLSLTAVSLWRWDAERGRERHLLRDVDWTVRPGEHWALLGANGAGKTTLMNIAGAVAHPSDGTVDVLGQRLGRVDLRELRERIGLVEARTGRAFRGRMTAADVVLTGATGSIALQRHRLDSDDCARAAALLARFGCAALADRPYDACSQGERQRVLLARALMRRPSLLLLDEPATGLDLPGREALLAAVATIAEQEPETATVTVTHHVEELPSSTTHALLLRDGVAIAAGPAHETIRGDLLSACFGTPVRVDRVGGRWLARAEAAW</sequence>
<gene>
    <name evidence="4" type="ordered locus">Cwoe_1567</name>
</gene>
<evidence type="ECO:0000256" key="1">
    <source>
        <dbReference type="ARBA" id="ARBA00022741"/>
    </source>
</evidence>
<dbReference type="SMART" id="SM00382">
    <property type="entry name" value="AAA"/>
    <property type="match status" value="1"/>
</dbReference>
<dbReference type="RefSeq" id="WP_012933046.1">
    <property type="nucleotide sequence ID" value="NC_013739.1"/>
</dbReference>
<dbReference type="PROSITE" id="PS50893">
    <property type="entry name" value="ABC_TRANSPORTER_2"/>
    <property type="match status" value="1"/>
</dbReference>
<name>D3F019_CONWI</name>
<protein>
    <submittedName>
        <fullName evidence="4">ABC transporter related protein</fullName>
    </submittedName>
</protein>
<dbReference type="Gene3D" id="3.40.50.300">
    <property type="entry name" value="P-loop containing nucleotide triphosphate hydrolases"/>
    <property type="match status" value="1"/>
</dbReference>
<dbReference type="GO" id="GO:0005524">
    <property type="term" value="F:ATP binding"/>
    <property type="evidence" value="ECO:0007669"/>
    <property type="project" value="UniProtKB-KW"/>
</dbReference>
<reference evidence="4 5" key="1">
    <citation type="journal article" date="2010" name="Stand. Genomic Sci.">
        <title>Complete genome sequence of Conexibacter woesei type strain (ID131577).</title>
        <authorList>
            <person name="Pukall R."/>
            <person name="Lapidus A."/>
            <person name="Glavina Del Rio T."/>
            <person name="Copeland A."/>
            <person name="Tice H."/>
            <person name="Cheng J.-F."/>
            <person name="Lucas S."/>
            <person name="Chen F."/>
            <person name="Nolan M."/>
            <person name="Bruce D."/>
            <person name="Goodwin L."/>
            <person name="Pitluck S."/>
            <person name="Mavromatis K."/>
            <person name="Ivanova N."/>
            <person name="Ovchinnikova G."/>
            <person name="Pati A."/>
            <person name="Chen A."/>
            <person name="Palaniappan K."/>
            <person name="Land M."/>
            <person name="Hauser L."/>
            <person name="Chang Y.-J."/>
            <person name="Jeffries C.D."/>
            <person name="Chain P."/>
            <person name="Meincke L."/>
            <person name="Sims D."/>
            <person name="Brettin T."/>
            <person name="Detter J.C."/>
            <person name="Rohde M."/>
            <person name="Goeker M."/>
            <person name="Bristow J."/>
            <person name="Eisen J.A."/>
            <person name="Markowitz V."/>
            <person name="Kyrpides N.C."/>
            <person name="Klenk H.-P."/>
            <person name="Hugenholtz P."/>
        </authorList>
    </citation>
    <scope>NUCLEOTIDE SEQUENCE [LARGE SCALE GENOMIC DNA]</scope>
    <source>
        <strain evidence="5">DSM 14684 / CIP 108061 / JCM 11494 / NBRC 100937 / ID131577</strain>
    </source>
</reference>
<organism evidence="4 5">
    <name type="scientific">Conexibacter woesei (strain DSM 14684 / CCUG 47730 / CIP 108061 / JCM 11494 / NBRC 100937 / ID131577)</name>
    <dbReference type="NCBI Taxonomy" id="469383"/>
    <lineage>
        <taxon>Bacteria</taxon>
        <taxon>Bacillati</taxon>
        <taxon>Actinomycetota</taxon>
        <taxon>Thermoleophilia</taxon>
        <taxon>Solirubrobacterales</taxon>
        <taxon>Conexibacteraceae</taxon>
        <taxon>Conexibacter</taxon>
    </lineage>
</organism>
<dbReference type="InterPro" id="IPR017871">
    <property type="entry name" value="ABC_transporter-like_CS"/>
</dbReference>
<dbReference type="InterPro" id="IPR003593">
    <property type="entry name" value="AAA+_ATPase"/>
</dbReference>
<accession>D3F019</accession>
<dbReference type="GO" id="GO:0016887">
    <property type="term" value="F:ATP hydrolysis activity"/>
    <property type="evidence" value="ECO:0007669"/>
    <property type="project" value="InterPro"/>
</dbReference>
<dbReference type="PANTHER" id="PTHR43158">
    <property type="entry name" value="SKFA PEPTIDE EXPORT ATP-BINDING PROTEIN SKFE"/>
    <property type="match status" value="1"/>
</dbReference>
<dbReference type="PANTHER" id="PTHR43158:SF2">
    <property type="entry name" value="SKFA PEPTIDE EXPORT ATP-BINDING PROTEIN SKFE"/>
    <property type="match status" value="1"/>
</dbReference>